<keyword evidence="9" id="KW-1015">Disulfide bond</keyword>
<comment type="function">
    <text evidence="13">Involved in maceration and soft-rotting of plant tissue. Hydrolyzes the 1,4-alpha glycosidic bonds of de-esterified pectate in the smooth region of the plant cell wall.</text>
</comment>
<dbReference type="InterPro" id="IPR012334">
    <property type="entry name" value="Pectin_lyas_fold"/>
</dbReference>
<organism evidence="17 18">
    <name type="scientific">Aspergillus leporis</name>
    <dbReference type="NCBI Taxonomy" id="41062"/>
    <lineage>
        <taxon>Eukaryota</taxon>
        <taxon>Fungi</taxon>
        <taxon>Dikarya</taxon>
        <taxon>Ascomycota</taxon>
        <taxon>Pezizomycotina</taxon>
        <taxon>Eurotiomycetes</taxon>
        <taxon>Eurotiomycetidae</taxon>
        <taxon>Eurotiales</taxon>
        <taxon>Aspergillaceae</taxon>
        <taxon>Aspergillus</taxon>
        <taxon>Aspergillus subgen. Circumdati</taxon>
    </lineage>
</organism>
<dbReference type="AlphaFoldDB" id="A0A5N5WLA4"/>
<keyword evidence="4" id="KW-0964">Secreted</keyword>
<evidence type="ECO:0000256" key="14">
    <source>
        <dbReference type="PROSITE-ProRule" id="PRU10052"/>
    </source>
</evidence>
<feature type="active site" evidence="14">
    <location>
        <position position="238"/>
    </location>
</feature>
<keyword evidence="6" id="KW-0677">Repeat</keyword>
<dbReference type="EC" id="3.2.1.15" evidence="3"/>
<evidence type="ECO:0000256" key="5">
    <source>
        <dbReference type="ARBA" id="ARBA00022729"/>
    </source>
</evidence>
<gene>
    <name evidence="17" type="ORF">BDV29DRAFT_199694</name>
</gene>
<keyword evidence="8" id="KW-0865">Zymogen</keyword>
<proteinExistence type="inferred from homology"/>
<evidence type="ECO:0000256" key="13">
    <source>
        <dbReference type="ARBA" id="ARBA00037707"/>
    </source>
</evidence>
<dbReference type="PROSITE" id="PS00502">
    <property type="entry name" value="POLYGALACTURONASE"/>
    <property type="match status" value="1"/>
</dbReference>
<evidence type="ECO:0000256" key="8">
    <source>
        <dbReference type="ARBA" id="ARBA00023145"/>
    </source>
</evidence>
<evidence type="ECO:0000256" key="9">
    <source>
        <dbReference type="ARBA" id="ARBA00023157"/>
    </source>
</evidence>
<keyword evidence="5 16" id="KW-0732">Signal</keyword>
<dbReference type="InterPro" id="IPR050434">
    <property type="entry name" value="Glycosyl_hydrlase_28"/>
</dbReference>
<dbReference type="OrthoDB" id="1546079at2759"/>
<keyword evidence="7 15" id="KW-0378">Hydrolase</keyword>
<dbReference type="SMART" id="SM00710">
    <property type="entry name" value="PbH1"/>
    <property type="match status" value="4"/>
</dbReference>
<dbReference type="EMBL" id="ML732425">
    <property type="protein sequence ID" value="KAB8067990.1"/>
    <property type="molecule type" value="Genomic_DNA"/>
</dbReference>
<evidence type="ECO:0000256" key="7">
    <source>
        <dbReference type="ARBA" id="ARBA00022801"/>
    </source>
</evidence>
<dbReference type="InterPro" id="IPR000743">
    <property type="entry name" value="Glyco_hydro_28"/>
</dbReference>
<dbReference type="Pfam" id="PF00295">
    <property type="entry name" value="Glyco_hydro_28"/>
    <property type="match status" value="1"/>
</dbReference>
<dbReference type="SUPFAM" id="SSF51126">
    <property type="entry name" value="Pectin lyase-like"/>
    <property type="match status" value="1"/>
</dbReference>
<evidence type="ECO:0000256" key="3">
    <source>
        <dbReference type="ARBA" id="ARBA00012736"/>
    </source>
</evidence>
<evidence type="ECO:0000256" key="4">
    <source>
        <dbReference type="ARBA" id="ARBA00022525"/>
    </source>
</evidence>
<dbReference type="PANTHER" id="PTHR31884:SF1">
    <property type="entry name" value="POLYGALACTURONASE"/>
    <property type="match status" value="1"/>
</dbReference>
<sequence>MLTLCVLLGLLSPFSLVFGAPSAELIEDSLTPRASPCTFSGTTGAAAAKAGKATCSTIILNNLVVPAGTTLDLTGLRTGTEVIFEGTTTFGYKQWEGPLISVSGTNIKVSGASGHVLNGDGARWWDGKGSNSKTNIKPKFFFAHGLMGSSNITGLYIMNSPVQVFSISGSSGLTISSPTIDNRAGDKNSLGHNTDAFDIGSSDHITIAGATVWNQDDCLAINSGTNIVFSGGYCSGGHGLSIGSVGGRSNNVVDSVHISNTQVLNSQNGVRVKTVADATGSVKGVTFQDITLSGITDQGITIRQDYTNSGYTGTPTTGVPISGLTLNNVHGTVASGATDITIECGSSASCSDWTWVGVNVDGGKANVCKNAPAGTC</sequence>
<dbReference type="GO" id="GO:0071555">
    <property type="term" value="P:cell wall organization"/>
    <property type="evidence" value="ECO:0007669"/>
    <property type="project" value="UniProtKB-KW"/>
</dbReference>
<evidence type="ECO:0000256" key="1">
    <source>
        <dbReference type="ARBA" id="ARBA00004613"/>
    </source>
</evidence>
<evidence type="ECO:0000256" key="12">
    <source>
        <dbReference type="ARBA" id="ARBA00034074"/>
    </source>
</evidence>
<dbReference type="FunFam" id="2.160.20.10:FF:000002">
    <property type="entry name" value="Endopolygalacturonase D"/>
    <property type="match status" value="1"/>
</dbReference>
<dbReference type="GO" id="GO:0005576">
    <property type="term" value="C:extracellular region"/>
    <property type="evidence" value="ECO:0007669"/>
    <property type="project" value="UniProtKB-SubCell"/>
</dbReference>
<name>A0A5N5WLA4_9EURO</name>
<reference evidence="17 18" key="1">
    <citation type="submission" date="2019-04" db="EMBL/GenBank/DDBJ databases">
        <title>Friends and foes A comparative genomics study of 23 Aspergillus species from section Flavi.</title>
        <authorList>
            <consortium name="DOE Joint Genome Institute"/>
            <person name="Kjaerbolling I."/>
            <person name="Vesth T."/>
            <person name="Frisvad J.C."/>
            <person name="Nybo J.L."/>
            <person name="Theobald S."/>
            <person name="Kildgaard S."/>
            <person name="Isbrandt T."/>
            <person name="Kuo A."/>
            <person name="Sato A."/>
            <person name="Lyhne E.K."/>
            <person name="Kogle M.E."/>
            <person name="Wiebenga A."/>
            <person name="Kun R.S."/>
            <person name="Lubbers R.J."/>
            <person name="Makela M.R."/>
            <person name="Barry K."/>
            <person name="Chovatia M."/>
            <person name="Clum A."/>
            <person name="Daum C."/>
            <person name="Haridas S."/>
            <person name="He G."/>
            <person name="LaButti K."/>
            <person name="Lipzen A."/>
            <person name="Mondo S."/>
            <person name="Riley R."/>
            <person name="Salamov A."/>
            <person name="Simmons B.A."/>
            <person name="Magnuson J.K."/>
            <person name="Henrissat B."/>
            <person name="Mortensen U.H."/>
            <person name="Larsen T.O."/>
            <person name="Devries R.P."/>
            <person name="Grigoriev I.V."/>
            <person name="Machida M."/>
            <person name="Baker S.E."/>
            <person name="Andersen M.R."/>
        </authorList>
    </citation>
    <scope>NUCLEOTIDE SEQUENCE [LARGE SCALE GENOMIC DNA]</scope>
    <source>
        <strain evidence="17 18">CBS 151.66</strain>
    </source>
</reference>
<protein>
    <recommendedName>
        <fullName evidence="3">endo-polygalacturonase</fullName>
        <ecNumber evidence="3">3.2.1.15</ecNumber>
    </recommendedName>
</protein>
<evidence type="ECO:0000256" key="15">
    <source>
        <dbReference type="RuleBase" id="RU361169"/>
    </source>
</evidence>
<evidence type="ECO:0000313" key="18">
    <source>
        <dbReference type="Proteomes" id="UP000326565"/>
    </source>
</evidence>
<comment type="subcellular location">
    <subcellularLocation>
        <location evidence="1">Secreted</location>
    </subcellularLocation>
</comment>
<dbReference type="GO" id="GO:0045490">
    <property type="term" value="P:pectin catabolic process"/>
    <property type="evidence" value="ECO:0007669"/>
    <property type="project" value="UniProtKB-ARBA"/>
</dbReference>
<dbReference type="PANTHER" id="PTHR31884">
    <property type="entry name" value="POLYGALACTURONASE"/>
    <property type="match status" value="1"/>
</dbReference>
<dbReference type="Proteomes" id="UP000326565">
    <property type="component" value="Unassembled WGS sequence"/>
</dbReference>
<dbReference type="Gene3D" id="2.160.20.10">
    <property type="entry name" value="Single-stranded right-handed beta-helix, Pectin lyase-like"/>
    <property type="match status" value="1"/>
</dbReference>
<feature type="signal peptide" evidence="16">
    <location>
        <begin position="1"/>
        <end position="19"/>
    </location>
</feature>
<feature type="non-terminal residue" evidence="17">
    <location>
        <position position="1"/>
    </location>
</feature>
<dbReference type="InterPro" id="IPR006626">
    <property type="entry name" value="PbH1"/>
</dbReference>
<evidence type="ECO:0000313" key="17">
    <source>
        <dbReference type="EMBL" id="KAB8067990.1"/>
    </source>
</evidence>
<comment type="catalytic activity">
    <reaction evidence="12">
        <text>(1,4-alpha-D-galacturonosyl)n+m + H2O = (1,4-alpha-D-galacturonosyl)n + (1,4-alpha-D-galacturonosyl)m.</text>
        <dbReference type="EC" id="3.2.1.15"/>
    </reaction>
</comment>
<keyword evidence="11" id="KW-0961">Cell wall biogenesis/degradation</keyword>
<dbReference type="InterPro" id="IPR011050">
    <property type="entry name" value="Pectin_lyase_fold/virulence"/>
</dbReference>
<feature type="chain" id="PRO_5025063427" description="endo-polygalacturonase" evidence="16">
    <location>
        <begin position="20"/>
        <end position="376"/>
    </location>
</feature>
<keyword evidence="18" id="KW-1185">Reference proteome</keyword>
<comment type="similarity">
    <text evidence="2 15">Belongs to the glycosyl hydrolase 28 family.</text>
</comment>
<evidence type="ECO:0000256" key="2">
    <source>
        <dbReference type="ARBA" id="ARBA00008834"/>
    </source>
</evidence>
<dbReference type="GO" id="GO:0004650">
    <property type="term" value="F:polygalacturonase activity"/>
    <property type="evidence" value="ECO:0007669"/>
    <property type="project" value="UniProtKB-EC"/>
</dbReference>
<evidence type="ECO:0000256" key="16">
    <source>
        <dbReference type="SAM" id="SignalP"/>
    </source>
</evidence>
<keyword evidence="10 15" id="KW-0326">Glycosidase</keyword>
<evidence type="ECO:0000256" key="11">
    <source>
        <dbReference type="ARBA" id="ARBA00023316"/>
    </source>
</evidence>
<evidence type="ECO:0000256" key="10">
    <source>
        <dbReference type="ARBA" id="ARBA00023295"/>
    </source>
</evidence>
<evidence type="ECO:0000256" key="6">
    <source>
        <dbReference type="ARBA" id="ARBA00022737"/>
    </source>
</evidence>
<dbReference type="GO" id="GO:0047911">
    <property type="term" value="F:galacturan 1,4-alpha-galacturonidase activity"/>
    <property type="evidence" value="ECO:0007669"/>
    <property type="project" value="UniProtKB-ARBA"/>
</dbReference>
<accession>A0A5N5WLA4</accession>